<feature type="domain" description="Lipoyl-binding" evidence="2">
    <location>
        <begin position="614"/>
        <end position="691"/>
    </location>
</feature>
<dbReference type="PANTHER" id="PTHR43778">
    <property type="entry name" value="PYRUVATE CARBOXYLASE"/>
    <property type="match status" value="1"/>
</dbReference>
<protein>
    <submittedName>
        <fullName evidence="4">Biotin carboxyl carrier protein</fullName>
    </submittedName>
</protein>
<dbReference type="EMBL" id="AP023213">
    <property type="protein sequence ID" value="BCG48218.1"/>
    <property type="molecule type" value="Genomic_DNA"/>
</dbReference>
<dbReference type="AlphaFoldDB" id="A0A6S6M3E7"/>
<sequence>MAKTTKPLGITEVVLRDAHQSLFATRLRLDDMLPIAAKLDQVGYWSIEMWGGATFDSCIRFLGEDPWERLRELKKAMPNTPQQMLFRGQNILGYRHYADDVVEKFVERSAANGIDVFRVFDAMNDPRNLDTAIKAVIKQGKHAQGTLSYTVSPVDTIPKWVALAKRIEDMGAHSLCIKDMAGLMAPYAAYDLVKALKKGISIPIHMQCHATTGMSTAAYVKAIEAGVENVDTSISSMSMTYGHSPTETLAAIFADTDKATGLDTVLLQEIADYFTVVRKKYAKFEGSLKGVDARIITAQVPGGMLTNMESQLKEQNAGHKMDLVLAEIPKVREDLGMIPLVTPTSQIVGTQAVINVLTGERYKSMTKETAAVLKGEYGATSAPVNKELQRKVLAGADPITCRPADLLTAEMDKLTEELRGLSKEKHLKFGDHEVEDVLTYALFQQVGLKFLEHRDNPGMFEPVPSAEEAAPKKAAAAPELSGGDTYTVTGGGQTFVVQVAKATGAAAAAAAAASAVGGAAPAQASAAAAGKTIVSPLAGNVWKIECEPGQQVQEGDLLLILEAMKMENEIFADRDGVVSAIHIEEGTAVDIGAALVTIAGEGDAAACACAPAAAATAAGPAEGGVMAPLAGNVWKIEVNEGQAVQAGDLLLILEAMKMENEIFAEKDGVVSRIMIQEGNAVDIGQLLLTVE</sequence>
<evidence type="ECO:0000256" key="1">
    <source>
        <dbReference type="ARBA" id="ARBA00023267"/>
    </source>
</evidence>
<dbReference type="InterPro" id="IPR000089">
    <property type="entry name" value="Biotin_lipoyl"/>
</dbReference>
<dbReference type="GO" id="GO:0008948">
    <property type="term" value="F:oxaloacetate decarboxylase activity"/>
    <property type="evidence" value="ECO:0007669"/>
    <property type="project" value="InterPro"/>
</dbReference>
<dbReference type="SUPFAM" id="SSF89000">
    <property type="entry name" value="post-HMGL domain-like"/>
    <property type="match status" value="1"/>
</dbReference>
<dbReference type="GO" id="GO:0006094">
    <property type="term" value="P:gluconeogenesis"/>
    <property type="evidence" value="ECO:0007669"/>
    <property type="project" value="TreeGrafter"/>
</dbReference>
<keyword evidence="1" id="KW-0092">Biotin</keyword>
<feature type="domain" description="Lipoyl-binding" evidence="2">
    <location>
        <begin position="521"/>
        <end position="599"/>
    </location>
</feature>
<dbReference type="InterPro" id="IPR005776">
    <property type="entry name" value="OadA"/>
</dbReference>
<dbReference type="InterPro" id="IPR003379">
    <property type="entry name" value="Carboxylase_cons_dom"/>
</dbReference>
<dbReference type="InterPro" id="IPR000891">
    <property type="entry name" value="PYR_CT"/>
</dbReference>
<evidence type="ECO:0000313" key="5">
    <source>
        <dbReference type="Proteomes" id="UP000515472"/>
    </source>
</evidence>
<dbReference type="PANTHER" id="PTHR43778:SF2">
    <property type="entry name" value="PYRUVATE CARBOXYLASE, MITOCHONDRIAL"/>
    <property type="match status" value="1"/>
</dbReference>
<dbReference type="NCBIfam" id="NF006761">
    <property type="entry name" value="PRK09282.1"/>
    <property type="match status" value="1"/>
</dbReference>
<evidence type="ECO:0000259" key="3">
    <source>
        <dbReference type="PROSITE" id="PS50991"/>
    </source>
</evidence>
<feature type="domain" description="Pyruvate carboxyltransferase" evidence="3">
    <location>
        <begin position="8"/>
        <end position="268"/>
    </location>
</feature>
<dbReference type="PROSITE" id="PS50991">
    <property type="entry name" value="PYR_CT"/>
    <property type="match status" value="1"/>
</dbReference>
<dbReference type="PROSITE" id="PS00188">
    <property type="entry name" value="BIOTIN"/>
    <property type="match status" value="2"/>
</dbReference>
<evidence type="ECO:0000313" key="4">
    <source>
        <dbReference type="EMBL" id="BCG48218.1"/>
    </source>
</evidence>
<dbReference type="GO" id="GO:0006814">
    <property type="term" value="P:sodium ion transport"/>
    <property type="evidence" value="ECO:0007669"/>
    <property type="project" value="InterPro"/>
</dbReference>
<dbReference type="GO" id="GO:0005737">
    <property type="term" value="C:cytoplasm"/>
    <property type="evidence" value="ECO:0007669"/>
    <property type="project" value="TreeGrafter"/>
</dbReference>
<gene>
    <name evidence="4" type="ORF">GEOBRER4_n3099</name>
</gene>
<evidence type="ECO:0000259" key="2">
    <source>
        <dbReference type="PROSITE" id="PS50968"/>
    </source>
</evidence>
<dbReference type="Pfam" id="PF00682">
    <property type="entry name" value="HMGL-like"/>
    <property type="match status" value="1"/>
</dbReference>
<dbReference type="CDD" id="cd06850">
    <property type="entry name" value="biotinyl_domain"/>
    <property type="match status" value="2"/>
</dbReference>
<name>A0A6S6M3E7_9BACT</name>
<dbReference type="GO" id="GO:0004736">
    <property type="term" value="F:pyruvate carboxylase activity"/>
    <property type="evidence" value="ECO:0007669"/>
    <property type="project" value="UniProtKB-ARBA"/>
</dbReference>
<dbReference type="Pfam" id="PF00364">
    <property type="entry name" value="Biotin_lipoyl"/>
    <property type="match status" value="2"/>
</dbReference>
<organism evidence="4 5">
    <name type="scientific">Citrifermentans bremense</name>
    <dbReference type="NCBI Taxonomy" id="60035"/>
    <lineage>
        <taxon>Bacteria</taxon>
        <taxon>Pseudomonadati</taxon>
        <taxon>Thermodesulfobacteriota</taxon>
        <taxon>Desulfuromonadia</taxon>
        <taxon>Geobacterales</taxon>
        <taxon>Geobacteraceae</taxon>
        <taxon>Citrifermentans</taxon>
    </lineage>
</organism>
<dbReference type="RefSeq" id="WP_185243000.1">
    <property type="nucleotide sequence ID" value="NZ_AP023213.1"/>
</dbReference>
<dbReference type="NCBIfam" id="TIGR01108">
    <property type="entry name" value="oadA"/>
    <property type="match status" value="1"/>
</dbReference>
<dbReference type="CDD" id="cd07937">
    <property type="entry name" value="DRE_TIM_PC_TC_5S"/>
    <property type="match status" value="1"/>
</dbReference>
<keyword evidence="5" id="KW-1185">Reference proteome</keyword>
<proteinExistence type="predicted"/>
<dbReference type="InterPro" id="IPR013785">
    <property type="entry name" value="Aldolase_TIM"/>
</dbReference>
<dbReference type="InterPro" id="IPR001882">
    <property type="entry name" value="Biotin_BS"/>
</dbReference>
<dbReference type="PROSITE" id="PS50968">
    <property type="entry name" value="BIOTINYL_LIPOYL"/>
    <property type="match status" value="2"/>
</dbReference>
<dbReference type="Proteomes" id="UP000515472">
    <property type="component" value="Chromosome"/>
</dbReference>
<dbReference type="FunFam" id="2.40.50.100:FF:000003">
    <property type="entry name" value="Acetyl-CoA carboxylase biotin carboxyl carrier protein"/>
    <property type="match status" value="2"/>
</dbReference>
<dbReference type="InterPro" id="IPR011053">
    <property type="entry name" value="Single_hybrid_motif"/>
</dbReference>
<dbReference type="SUPFAM" id="SSF51230">
    <property type="entry name" value="Single hybrid motif"/>
    <property type="match status" value="2"/>
</dbReference>
<dbReference type="NCBIfam" id="NF010643">
    <property type="entry name" value="PRK14040.1"/>
    <property type="match status" value="1"/>
</dbReference>
<dbReference type="Gene3D" id="3.20.20.70">
    <property type="entry name" value="Aldolase class I"/>
    <property type="match status" value="1"/>
</dbReference>
<reference evidence="4 5" key="1">
    <citation type="submission" date="2020-06" db="EMBL/GenBank/DDBJ databases">
        <title>Interaction of electrochemicaly active bacteria, Geobacter bremensis R4 on different carbon anode.</title>
        <authorList>
            <person name="Meng L."/>
            <person name="Yoshida N."/>
        </authorList>
    </citation>
    <scope>NUCLEOTIDE SEQUENCE [LARGE SCALE GENOMIC DNA]</scope>
    <source>
        <strain evidence="4 5">R4</strain>
    </source>
</reference>
<dbReference type="Pfam" id="PF02436">
    <property type="entry name" value="PYC_OADA"/>
    <property type="match status" value="1"/>
</dbReference>
<dbReference type="InterPro" id="IPR055268">
    <property type="entry name" value="PCB-like"/>
</dbReference>
<dbReference type="SUPFAM" id="SSF51569">
    <property type="entry name" value="Aldolase"/>
    <property type="match status" value="1"/>
</dbReference>
<dbReference type="Gene3D" id="2.40.50.100">
    <property type="match status" value="2"/>
</dbReference>
<accession>A0A6S6M3E7</accession>
<dbReference type="KEGG" id="gbn:GEOBRER4_29680"/>